<evidence type="ECO:0000256" key="1">
    <source>
        <dbReference type="ARBA" id="ARBA00001933"/>
    </source>
</evidence>
<dbReference type="FunFam" id="3.40.640.10:FF:000046">
    <property type="entry name" value="Cystathionine gamma-lyase"/>
    <property type="match status" value="1"/>
</dbReference>
<dbReference type="PANTHER" id="PTHR11808:SF85">
    <property type="entry name" value="CYSTATHIONINE GAMMA-LYASE-RELATED"/>
    <property type="match status" value="1"/>
</dbReference>
<dbReference type="Pfam" id="PF01053">
    <property type="entry name" value="Cys_Met_Meta_PP"/>
    <property type="match status" value="1"/>
</dbReference>
<keyword evidence="6" id="KW-1185">Reference proteome</keyword>
<dbReference type="GO" id="GO:0008483">
    <property type="term" value="F:transaminase activity"/>
    <property type="evidence" value="ECO:0007669"/>
    <property type="project" value="UniProtKB-KW"/>
</dbReference>
<dbReference type="Gene3D" id="3.40.640.10">
    <property type="entry name" value="Type I PLP-dependent aspartate aminotransferase-like (Major domain)"/>
    <property type="match status" value="1"/>
</dbReference>
<dbReference type="InterPro" id="IPR000277">
    <property type="entry name" value="Cys/Met-Metab_PyrdxlP-dep_enz"/>
</dbReference>
<keyword evidence="5" id="KW-0808">Transferase</keyword>
<dbReference type="GO" id="GO:0004123">
    <property type="term" value="F:cystathionine gamma-lyase activity"/>
    <property type="evidence" value="ECO:0007669"/>
    <property type="project" value="TreeGrafter"/>
</dbReference>
<dbReference type="AlphaFoldDB" id="A0A5C8P1Z7"/>
<dbReference type="Gene3D" id="3.90.1150.10">
    <property type="entry name" value="Aspartate Aminotransferase, domain 1"/>
    <property type="match status" value="1"/>
</dbReference>
<protein>
    <submittedName>
        <fullName evidence="5">Aminotransferase class I/II-fold pyridoxal phosphate-dependent enzyme</fullName>
    </submittedName>
</protein>
<dbReference type="SUPFAM" id="SSF53383">
    <property type="entry name" value="PLP-dependent transferases"/>
    <property type="match status" value="1"/>
</dbReference>
<dbReference type="GO" id="GO:0019346">
    <property type="term" value="P:transsulfuration"/>
    <property type="evidence" value="ECO:0007669"/>
    <property type="project" value="InterPro"/>
</dbReference>
<dbReference type="InterPro" id="IPR015424">
    <property type="entry name" value="PyrdxlP-dep_Trfase"/>
</dbReference>
<evidence type="ECO:0000313" key="5">
    <source>
        <dbReference type="EMBL" id="TXL67392.1"/>
    </source>
</evidence>
<name>A0A5C8P1Z7_9BURK</name>
<reference evidence="5 6" key="1">
    <citation type="submission" date="2019-06" db="EMBL/GenBank/DDBJ databases">
        <title>Quisquiliibacterium sp. nov., isolated from a maize field.</title>
        <authorList>
            <person name="Lin S.-Y."/>
            <person name="Tsai C.-F."/>
            <person name="Young C.-C."/>
        </authorList>
    </citation>
    <scope>NUCLEOTIDE SEQUENCE [LARGE SCALE GENOMIC DNA]</scope>
    <source>
        <strain evidence="5 6">CC-CFT501</strain>
    </source>
</reference>
<evidence type="ECO:0000256" key="2">
    <source>
        <dbReference type="ARBA" id="ARBA00022898"/>
    </source>
</evidence>
<evidence type="ECO:0000313" key="6">
    <source>
        <dbReference type="Proteomes" id="UP000321548"/>
    </source>
</evidence>
<dbReference type="PANTHER" id="PTHR11808">
    <property type="entry name" value="TRANS-SULFURATION ENZYME FAMILY MEMBER"/>
    <property type="match status" value="1"/>
</dbReference>
<comment type="cofactor">
    <cofactor evidence="1 4">
        <name>pyridoxal 5'-phosphate</name>
        <dbReference type="ChEBI" id="CHEBI:597326"/>
    </cofactor>
</comment>
<dbReference type="EMBL" id="VDUY01000002">
    <property type="protein sequence ID" value="TXL67392.1"/>
    <property type="molecule type" value="Genomic_DNA"/>
</dbReference>
<dbReference type="Proteomes" id="UP000321548">
    <property type="component" value="Unassembled WGS sequence"/>
</dbReference>
<keyword evidence="5" id="KW-0032">Aminotransferase</keyword>
<dbReference type="PROSITE" id="PS00868">
    <property type="entry name" value="CYS_MET_METAB_PP"/>
    <property type="match status" value="1"/>
</dbReference>
<dbReference type="InterPro" id="IPR054542">
    <property type="entry name" value="Cys_met_metab_PP"/>
</dbReference>
<sequence length="394" mass="41188">MDPMRPAPDTLLIHGDRDLRDDSSLAPPILPSVTHSAADAVEFAEMASTPRHPRFYTRYGNPTHERAARLITGLEGAEAGLMTASGMGAISAVALGLLKAGDLAVGQTSHYMGTTKLFTEMLPRFGVRTRLVDQTDTAGLLAAIGEGARLVMVETPVNPTMAVTDLAAVAQAARAAGAISVADNTFASPINQRPLAHGIDLVVHSATKYLGGHHDLIAGAVAGPTALVEKIWDSAIVLGATLGAFDAWLLLRGLRTLPLRVARANDNAMAAARFLEAHPAVEAVHYPGLESHPQHALARRQMSGFGGVLAVRIRGGYEPAARFVAALRLFTNAVSLGGVESLAVHAAAMWAGTLDDAQMRAAGVEPNLVRLACGIEAPDDLIADLRQALDATSA</sequence>
<comment type="caution">
    <text evidence="5">The sequence shown here is derived from an EMBL/GenBank/DDBJ whole genome shotgun (WGS) entry which is preliminary data.</text>
</comment>
<evidence type="ECO:0000256" key="4">
    <source>
        <dbReference type="RuleBase" id="RU362118"/>
    </source>
</evidence>
<organism evidence="5 6">
    <name type="scientific">Zeimonas arvi</name>
    <dbReference type="NCBI Taxonomy" id="2498847"/>
    <lineage>
        <taxon>Bacteria</taxon>
        <taxon>Pseudomonadati</taxon>
        <taxon>Pseudomonadota</taxon>
        <taxon>Betaproteobacteria</taxon>
        <taxon>Burkholderiales</taxon>
        <taxon>Burkholderiaceae</taxon>
        <taxon>Zeimonas</taxon>
    </lineage>
</organism>
<dbReference type="OrthoDB" id="9805807at2"/>
<gene>
    <name evidence="5" type="ORF">FHP08_07280</name>
</gene>
<feature type="modified residue" description="N6-(pyridoxal phosphate)lysine" evidence="3">
    <location>
        <position position="208"/>
    </location>
</feature>
<dbReference type="GO" id="GO:0030170">
    <property type="term" value="F:pyridoxal phosphate binding"/>
    <property type="evidence" value="ECO:0007669"/>
    <property type="project" value="InterPro"/>
</dbReference>
<accession>A0A5C8P1Z7</accession>
<dbReference type="InterPro" id="IPR015421">
    <property type="entry name" value="PyrdxlP-dep_Trfase_major"/>
</dbReference>
<evidence type="ECO:0000256" key="3">
    <source>
        <dbReference type="PIRSR" id="PIRSR001434-2"/>
    </source>
</evidence>
<keyword evidence="2 3" id="KW-0663">Pyridoxal phosphate</keyword>
<comment type="similarity">
    <text evidence="4">Belongs to the trans-sulfuration enzymes family.</text>
</comment>
<dbReference type="GO" id="GO:0005737">
    <property type="term" value="C:cytoplasm"/>
    <property type="evidence" value="ECO:0007669"/>
    <property type="project" value="TreeGrafter"/>
</dbReference>
<dbReference type="RefSeq" id="WP_147703721.1">
    <property type="nucleotide sequence ID" value="NZ_VDUY01000002.1"/>
</dbReference>
<dbReference type="CDD" id="cd00614">
    <property type="entry name" value="CGS_like"/>
    <property type="match status" value="1"/>
</dbReference>
<dbReference type="PIRSF" id="PIRSF001434">
    <property type="entry name" value="CGS"/>
    <property type="match status" value="1"/>
</dbReference>
<dbReference type="GO" id="GO:0019343">
    <property type="term" value="P:cysteine biosynthetic process via cystathionine"/>
    <property type="evidence" value="ECO:0007669"/>
    <property type="project" value="TreeGrafter"/>
</dbReference>
<dbReference type="InterPro" id="IPR015422">
    <property type="entry name" value="PyrdxlP-dep_Trfase_small"/>
</dbReference>
<proteinExistence type="inferred from homology"/>